<feature type="region of interest" description="Disordered" evidence="3">
    <location>
        <begin position="458"/>
        <end position="541"/>
    </location>
</feature>
<dbReference type="InParanoid" id="A0A7M7IUN8"/>
<dbReference type="EnsemblMetazoa" id="XM_016989860">
    <property type="protein sequence ID" value="XP_016845349"/>
    <property type="gene ID" value="LOC100123508"/>
</dbReference>
<dbReference type="InterPro" id="IPR059029">
    <property type="entry name" value="FAM13A_dom"/>
</dbReference>
<evidence type="ECO:0000256" key="3">
    <source>
        <dbReference type="SAM" id="MobiDB-lite"/>
    </source>
</evidence>
<dbReference type="OrthoDB" id="185175at2759"/>
<comment type="similarity">
    <text evidence="1">Belongs to the FAM13 family.</text>
</comment>
<dbReference type="InterPro" id="IPR008936">
    <property type="entry name" value="Rho_GTPase_activation_prot"/>
</dbReference>
<feature type="compositionally biased region" description="Low complexity" evidence="3">
    <location>
        <begin position="830"/>
        <end position="841"/>
    </location>
</feature>
<feature type="compositionally biased region" description="Polar residues" evidence="3">
    <location>
        <begin position="498"/>
        <end position="510"/>
    </location>
</feature>
<reference evidence="5" key="1">
    <citation type="submission" date="2021-01" db="UniProtKB">
        <authorList>
            <consortium name="EnsemblMetazoa"/>
        </authorList>
    </citation>
    <scope>IDENTIFICATION</scope>
</reference>
<dbReference type="Gene3D" id="1.10.555.10">
    <property type="entry name" value="Rho GTPase activation protein"/>
    <property type="match status" value="1"/>
</dbReference>
<feature type="domain" description="Rho-GAP" evidence="4">
    <location>
        <begin position="84"/>
        <end position="269"/>
    </location>
</feature>
<keyword evidence="6" id="KW-1185">Reference proteome</keyword>
<dbReference type="Pfam" id="PF00620">
    <property type="entry name" value="RhoGAP"/>
    <property type="match status" value="1"/>
</dbReference>
<evidence type="ECO:0000313" key="5">
    <source>
        <dbReference type="EnsemblMetazoa" id="XP_016845347"/>
    </source>
</evidence>
<dbReference type="RefSeq" id="XP_016845348.1">
    <property type="nucleotide sequence ID" value="XM_016989859.2"/>
</dbReference>
<feature type="compositionally biased region" description="Basic residues" evidence="3">
    <location>
        <begin position="465"/>
        <end position="477"/>
    </location>
</feature>
<dbReference type="Proteomes" id="UP000002358">
    <property type="component" value="Chromosome 4"/>
</dbReference>
<feature type="region of interest" description="Disordered" evidence="3">
    <location>
        <begin position="824"/>
        <end position="847"/>
    </location>
</feature>
<keyword evidence="2" id="KW-0175">Coiled coil</keyword>
<dbReference type="GeneID" id="100123508"/>
<dbReference type="RefSeq" id="XP_016845349.1">
    <property type="nucleotide sequence ID" value="XM_016989860.2"/>
</dbReference>
<feature type="region of interest" description="Disordered" evidence="3">
    <location>
        <begin position="1"/>
        <end position="49"/>
    </location>
</feature>
<dbReference type="EnsemblMetazoa" id="XM_016989858">
    <property type="protein sequence ID" value="XP_016845347"/>
    <property type="gene ID" value="LOC100123508"/>
</dbReference>
<dbReference type="SMR" id="A0A7M7IUN8"/>
<accession>A0A7M7IUN8</accession>
<evidence type="ECO:0000313" key="6">
    <source>
        <dbReference type="Proteomes" id="UP000002358"/>
    </source>
</evidence>
<dbReference type="PANTHER" id="PTHR15904:SF17">
    <property type="entry name" value="RHO-GAP DOMAIN-CONTAINING PROTEIN"/>
    <property type="match status" value="1"/>
</dbReference>
<evidence type="ECO:0000256" key="2">
    <source>
        <dbReference type="SAM" id="Coils"/>
    </source>
</evidence>
<dbReference type="SUPFAM" id="SSF48350">
    <property type="entry name" value="GTPase activation domain, GAP"/>
    <property type="match status" value="1"/>
</dbReference>
<organism evidence="5 6">
    <name type="scientific">Nasonia vitripennis</name>
    <name type="common">Parasitic wasp</name>
    <dbReference type="NCBI Taxonomy" id="7425"/>
    <lineage>
        <taxon>Eukaryota</taxon>
        <taxon>Metazoa</taxon>
        <taxon>Ecdysozoa</taxon>
        <taxon>Arthropoda</taxon>
        <taxon>Hexapoda</taxon>
        <taxon>Insecta</taxon>
        <taxon>Pterygota</taxon>
        <taxon>Neoptera</taxon>
        <taxon>Endopterygota</taxon>
        <taxon>Hymenoptera</taxon>
        <taxon>Apocrita</taxon>
        <taxon>Proctotrupomorpha</taxon>
        <taxon>Chalcidoidea</taxon>
        <taxon>Pteromalidae</taxon>
        <taxon>Pteromalinae</taxon>
        <taxon>Nasonia</taxon>
    </lineage>
</organism>
<feature type="coiled-coil region" evidence="2">
    <location>
        <begin position="853"/>
        <end position="880"/>
    </location>
</feature>
<dbReference type="RefSeq" id="XP_016845347.1">
    <property type="nucleotide sequence ID" value="XM_016989858.2"/>
</dbReference>
<name>A0A7M7IUN8_NASVI</name>
<dbReference type="InterPro" id="IPR000198">
    <property type="entry name" value="RhoGAP_dom"/>
</dbReference>
<feature type="compositionally biased region" description="Basic and acidic residues" evidence="3">
    <location>
        <begin position="1"/>
        <end position="34"/>
    </location>
</feature>
<dbReference type="AlphaFoldDB" id="A0A7M7IUN8"/>
<evidence type="ECO:0000256" key="1">
    <source>
        <dbReference type="ARBA" id="ARBA00007549"/>
    </source>
</evidence>
<dbReference type="GO" id="GO:0007165">
    <property type="term" value="P:signal transduction"/>
    <property type="evidence" value="ECO:0007669"/>
    <property type="project" value="InterPro"/>
</dbReference>
<protein>
    <recommendedName>
        <fullName evidence="4">Rho-GAP domain-containing protein</fullName>
    </recommendedName>
</protein>
<feature type="region of interest" description="Disordered" evidence="3">
    <location>
        <begin position="293"/>
        <end position="313"/>
    </location>
</feature>
<evidence type="ECO:0000259" key="4">
    <source>
        <dbReference type="PROSITE" id="PS50238"/>
    </source>
</evidence>
<dbReference type="EnsemblMetazoa" id="XM_016989859">
    <property type="protein sequence ID" value="XP_016845348"/>
    <property type="gene ID" value="LOC100123508"/>
</dbReference>
<proteinExistence type="inferred from homology"/>
<dbReference type="SMART" id="SM00324">
    <property type="entry name" value="RhoGAP"/>
    <property type="match status" value="1"/>
</dbReference>
<dbReference type="PANTHER" id="PTHR15904">
    <property type="entry name" value="FAM13"/>
    <property type="match status" value="1"/>
</dbReference>
<dbReference type="InterPro" id="IPR039102">
    <property type="entry name" value="FAM13"/>
</dbReference>
<dbReference type="PROSITE" id="PS50238">
    <property type="entry name" value="RHOGAP"/>
    <property type="match status" value="1"/>
</dbReference>
<dbReference type="Pfam" id="PF26116">
    <property type="entry name" value="FAM13A"/>
    <property type="match status" value="1"/>
</dbReference>
<sequence length="923" mass="105284">MRGPRQESFEQHLQDRESQQQPEHQKKPSVDNRPDSTVSHQQKDESRLAKVKRAISCSLLGRGSSSSSSNNELSVNIVSSRFGRELELVETHNETGVPYVVYRLCSYLEAYGFHNPALFRLASSSSKLAERLRLAFDRSGDADLEAANCPATAVLLLKRYLKELPSPIVWPVCVSKLVQLHFQTRSKSRERWIDKTRDLLDNELTSRNHRLLGYLILFLGRFEAQHGCTSGVCGIFAPILLPQIPSATVLLRDLLHDAKLIFPDCSSVKEPAVNSVDCKVCIEPKDDFGHPSDIGNTLIVQPTKRKDRRDSSGQERKLIRYKISYRPVIGKCLDRIVNLRNFKPSPRRNVIRRSNSEEKIWEKSKRVAGDNSNSNTADSIRRVSSHEDFNSAKHLHILLKLQKDMGHGTRHGSLPLQEMTNVSPVSSKASLVNTPGDVVLATEKYDCDAERLRNSERFSRSITPRGRRQVRRRKLHRNSLDQNASKENELEDSEVIFTISSDSNKGQGQSFLEMLSSGPSRSPSPVRPPPSEQEEVNNPTLANWSFQMRQSNDEEMSERVEAMVSPRNSILIPRRFYLDDKSEEQENVPSIKEHGLKNLMKQINSLKKKIKRYEGEFEDNFGYRPSHSDKMSNRDIKRIVSELNKVRKEHKILKEGFVGTLLGGTKLLRDETVGANNNNNGEDMLRANSMTEMVLEVERKLAEKRFKYNRPEDMDDLTYEQLLDEKTAVQKALLHIENAFGRLVSKEDRSIVRPLYDKYRMLKRQLIRAGANRYTDSMSELATILEHEAMDFTSSVGNPIDCDRRASEPDMSHRGILDCIDSTSEEIPTDSDSQHSSSDGSRGVVESLHSLPKEELLQQQLIAKEEKKRLRRSLKELEMQFEARAGRRMQRADRGPRVNMIYDSYKQTKAKLRLISALLAKSA</sequence>